<reference evidence="2 3" key="1">
    <citation type="submission" date="2016-10" db="EMBL/GenBank/DDBJ databases">
        <authorList>
            <person name="de Groot N.N."/>
        </authorList>
    </citation>
    <scope>NUCLEOTIDE SEQUENCE [LARGE SCALE GENOMIC DNA]</scope>
    <source>
        <strain evidence="2 3">DSM 44637</strain>
    </source>
</reference>
<keyword evidence="1" id="KW-0812">Transmembrane</keyword>
<gene>
    <name evidence="2" type="ORF">SAMN05421854_10443</name>
</gene>
<organism evidence="2 3">
    <name type="scientific">Amycolatopsis rubida</name>
    <dbReference type="NCBI Taxonomy" id="112413"/>
    <lineage>
        <taxon>Bacteria</taxon>
        <taxon>Bacillati</taxon>
        <taxon>Actinomycetota</taxon>
        <taxon>Actinomycetes</taxon>
        <taxon>Pseudonocardiales</taxon>
        <taxon>Pseudonocardiaceae</taxon>
        <taxon>Amycolatopsis</taxon>
    </lineage>
</organism>
<evidence type="ECO:0000256" key="1">
    <source>
        <dbReference type="SAM" id="Phobius"/>
    </source>
</evidence>
<keyword evidence="1" id="KW-0472">Membrane</keyword>
<sequence>MTGPRDRSLTAIIVLCAGVLAVAVGMVMVITAGWLDSTPEPADLTVPACLSEDWVPDSGVCLWDARVQGNGQGTSFMRDAQGGVWHRDPQVKG</sequence>
<keyword evidence="1" id="KW-1133">Transmembrane helix</keyword>
<protein>
    <submittedName>
        <fullName evidence="2">Uncharacterized protein</fullName>
    </submittedName>
</protein>
<name>A0A1I5MGW8_9PSEU</name>
<feature type="transmembrane region" description="Helical" evidence="1">
    <location>
        <begin position="12"/>
        <end position="35"/>
    </location>
</feature>
<evidence type="ECO:0000313" key="3">
    <source>
        <dbReference type="Proteomes" id="UP000199137"/>
    </source>
</evidence>
<dbReference type="RefSeq" id="WP_093573901.1">
    <property type="nucleotide sequence ID" value="NZ_FOWC01000004.1"/>
</dbReference>
<dbReference type="EMBL" id="FOWC01000004">
    <property type="protein sequence ID" value="SFP08780.1"/>
    <property type="molecule type" value="Genomic_DNA"/>
</dbReference>
<dbReference type="AlphaFoldDB" id="A0A1I5MGW8"/>
<evidence type="ECO:0000313" key="2">
    <source>
        <dbReference type="EMBL" id="SFP08780.1"/>
    </source>
</evidence>
<proteinExistence type="predicted"/>
<accession>A0A1I5MGW8</accession>
<dbReference type="STRING" id="112413.SAMN05421854_10443"/>
<dbReference type="Proteomes" id="UP000199137">
    <property type="component" value="Unassembled WGS sequence"/>
</dbReference>